<keyword evidence="1" id="KW-0805">Transcription regulation</keyword>
<dbReference type="SMART" id="SM00342">
    <property type="entry name" value="HTH_ARAC"/>
    <property type="match status" value="1"/>
</dbReference>
<dbReference type="Proteomes" id="UP000321638">
    <property type="component" value="Unassembled WGS sequence"/>
</dbReference>
<protein>
    <submittedName>
        <fullName evidence="4">GlxA family transcriptional regulator</fullName>
    </submittedName>
</protein>
<dbReference type="AlphaFoldDB" id="A0A5C8PED8"/>
<proteinExistence type="predicted"/>
<dbReference type="PROSITE" id="PS01124">
    <property type="entry name" value="HTH_ARAC_FAMILY_2"/>
    <property type="match status" value="1"/>
</dbReference>
<dbReference type="Gene3D" id="3.40.50.880">
    <property type="match status" value="1"/>
</dbReference>
<gene>
    <name evidence="4" type="ORF">FHP25_27215</name>
</gene>
<evidence type="ECO:0000313" key="5">
    <source>
        <dbReference type="Proteomes" id="UP000321638"/>
    </source>
</evidence>
<dbReference type="EMBL" id="VDUZ01000036">
    <property type="protein sequence ID" value="TXL72117.1"/>
    <property type="molecule type" value="Genomic_DNA"/>
</dbReference>
<reference evidence="4 5" key="1">
    <citation type="submission" date="2019-06" db="EMBL/GenBank/DDBJ databases">
        <title>New taxonomy in bacterial strain CC-CFT640, isolated from vineyard.</title>
        <authorList>
            <person name="Lin S.-Y."/>
            <person name="Tsai C.-F."/>
            <person name="Young C.-C."/>
        </authorList>
    </citation>
    <scope>NUCLEOTIDE SEQUENCE [LARGE SCALE GENOMIC DNA]</scope>
    <source>
        <strain evidence="4 5">CC-CFT640</strain>
    </source>
</reference>
<dbReference type="GO" id="GO:0003700">
    <property type="term" value="F:DNA-binding transcription factor activity"/>
    <property type="evidence" value="ECO:0007669"/>
    <property type="project" value="InterPro"/>
</dbReference>
<dbReference type="PANTHER" id="PTHR43130:SF3">
    <property type="entry name" value="HTH-TYPE TRANSCRIPTIONAL REGULATOR RV1931C"/>
    <property type="match status" value="1"/>
</dbReference>
<dbReference type="InterPro" id="IPR052158">
    <property type="entry name" value="INH-QAR"/>
</dbReference>
<dbReference type="SUPFAM" id="SSF46689">
    <property type="entry name" value="Homeodomain-like"/>
    <property type="match status" value="2"/>
</dbReference>
<name>A0A5C8PED8_9HYPH</name>
<keyword evidence="5" id="KW-1185">Reference proteome</keyword>
<dbReference type="InterPro" id="IPR002818">
    <property type="entry name" value="DJ-1/PfpI"/>
</dbReference>
<dbReference type="Pfam" id="PF12833">
    <property type="entry name" value="HTH_18"/>
    <property type="match status" value="1"/>
</dbReference>
<dbReference type="InterPro" id="IPR029062">
    <property type="entry name" value="Class_I_gatase-like"/>
</dbReference>
<keyword evidence="2" id="KW-0804">Transcription</keyword>
<dbReference type="RefSeq" id="WP_147850144.1">
    <property type="nucleotide sequence ID" value="NZ_VDUZ01000036.1"/>
</dbReference>
<evidence type="ECO:0000256" key="2">
    <source>
        <dbReference type="ARBA" id="ARBA00023163"/>
    </source>
</evidence>
<dbReference type="OrthoDB" id="9793422at2"/>
<dbReference type="Gene3D" id="1.10.10.60">
    <property type="entry name" value="Homeodomain-like"/>
    <property type="match status" value="2"/>
</dbReference>
<organism evidence="4 5">
    <name type="scientific">Vineibacter terrae</name>
    <dbReference type="NCBI Taxonomy" id="2586908"/>
    <lineage>
        <taxon>Bacteria</taxon>
        <taxon>Pseudomonadati</taxon>
        <taxon>Pseudomonadota</taxon>
        <taxon>Alphaproteobacteria</taxon>
        <taxon>Hyphomicrobiales</taxon>
        <taxon>Vineibacter</taxon>
    </lineage>
</organism>
<dbReference type="GO" id="GO:0043565">
    <property type="term" value="F:sequence-specific DNA binding"/>
    <property type="evidence" value="ECO:0007669"/>
    <property type="project" value="InterPro"/>
</dbReference>
<evidence type="ECO:0000313" key="4">
    <source>
        <dbReference type="EMBL" id="TXL72117.1"/>
    </source>
</evidence>
<accession>A0A5C8PED8</accession>
<dbReference type="InterPro" id="IPR009057">
    <property type="entry name" value="Homeodomain-like_sf"/>
</dbReference>
<dbReference type="Pfam" id="PF01965">
    <property type="entry name" value="DJ-1_PfpI"/>
    <property type="match status" value="1"/>
</dbReference>
<comment type="caution">
    <text evidence="4">The sequence shown here is derived from an EMBL/GenBank/DDBJ whole genome shotgun (WGS) entry which is preliminary data.</text>
</comment>
<dbReference type="SUPFAM" id="SSF52317">
    <property type="entry name" value="Class I glutamine amidotransferase-like"/>
    <property type="match status" value="1"/>
</dbReference>
<dbReference type="PANTHER" id="PTHR43130">
    <property type="entry name" value="ARAC-FAMILY TRANSCRIPTIONAL REGULATOR"/>
    <property type="match status" value="1"/>
</dbReference>
<sequence>MGHKPQRTIAFLAFDRFQLLDVTGPLQSFATASELSGVAAYRPVVVSRDGGLVASSSGLHIQTVSFQQAARLMADTLVVPGGPGVHDASRDPRHVDWVRRRATAARRAGSVCTGAFLVAAAGLLDGRAATTHWRECRRLAERFPQVRVDADAIFIRDGKLFTSAGVTAGIDLALALIEEDLGRALAMRVARHLVVYARRPGGQSQFSETLRAQSADDGTFDALHQWIAANLDADLSVEALAARAGMSARHFARVYRAKTGVTPAKAVARLRLEAARRQLEGAETRIGIVAHASGFGDPDRLRRTFHRHLGVSPRAYRAGFAA</sequence>
<evidence type="ECO:0000259" key="3">
    <source>
        <dbReference type="PROSITE" id="PS01124"/>
    </source>
</evidence>
<dbReference type="InterPro" id="IPR018060">
    <property type="entry name" value="HTH_AraC"/>
</dbReference>
<feature type="domain" description="HTH araC/xylS-type" evidence="3">
    <location>
        <begin position="221"/>
        <end position="319"/>
    </location>
</feature>
<evidence type="ECO:0000256" key="1">
    <source>
        <dbReference type="ARBA" id="ARBA00023015"/>
    </source>
</evidence>
<dbReference type="CDD" id="cd03137">
    <property type="entry name" value="GATase1_AraC_1"/>
    <property type="match status" value="1"/>
</dbReference>